<dbReference type="Proteomes" id="UP000198318">
    <property type="component" value="Unassembled WGS sequence"/>
</dbReference>
<proteinExistence type="predicted"/>
<feature type="signal peptide" evidence="2">
    <location>
        <begin position="1"/>
        <end position="26"/>
    </location>
</feature>
<feature type="compositionally biased region" description="Low complexity" evidence="1">
    <location>
        <begin position="28"/>
        <end position="59"/>
    </location>
</feature>
<accession>A0A239MJG9</accession>
<keyword evidence="2" id="KW-0732">Signal</keyword>
<keyword evidence="4" id="KW-1185">Reference proteome</keyword>
<dbReference type="RefSeq" id="WP_089328750.1">
    <property type="nucleotide sequence ID" value="NZ_FZOR01000028.1"/>
</dbReference>
<evidence type="ECO:0000256" key="2">
    <source>
        <dbReference type="SAM" id="SignalP"/>
    </source>
</evidence>
<organism evidence="3 4">
    <name type="scientific">Actinomadura meyerae</name>
    <dbReference type="NCBI Taxonomy" id="240840"/>
    <lineage>
        <taxon>Bacteria</taxon>
        <taxon>Bacillati</taxon>
        <taxon>Actinomycetota</taxon>
        <taxon>Actinomycetes</taxon>
        <taxon>Streptosporangiales</taxon>
        <taxon>Thermomonosporaceae</taxon>
        <taxon>Actinomadura</taxon>
    </lineage>
</organism>
<gene>
    <name evidence="3" type="ORF">SAMN05443665_102894</name>
</gene>
<dbReference type="Gene3D" id="2.50.20.20">
    <property type="match status" value="1"/>
</dbReference>
<protein>
    <recommendedName>
        <fullName evidence="5">Lipoprotein</fullName>
    </recommendedName>
</protein>
<sequence length="259" mass="27247">MSHHRLRAGRMSAVLVLAIASGTAACGPAEETGTTEKAAATAKSSTATGAATGPAAAPANGVEKLPAAEVLRRARKATNGARSLRIRGQVEDGTDKFTLDFRYEGKSKSTGWFQQGRERVEITRIGKVVYLKGNDAFWKSMGGKGAMQLFSGKYLKTTSATDGYKDLAAFTYRTAVLNEAVKSAGPWRTGKTGTVGGTPAVTLGTASTEDEIHVATRGEPYVLALTSGPENRIEYIDYGKPVTVQRPPAGSVVDANAFD</sequence>
<feature type="chain" id="PRO_5039476519" description="Lipoprotein" evidence="2">
    <location>
        <begin position="27"/>
        <end position="259"/>
    </location>
</feature>
<evidence type="ECO:0000313" key="4">
    <source>
        <dbReference type="Proteomes" id="UP000198318"/>
    </source>
</evidence>
<dbReference type="EMBL" id="FZOR01000028">
    <property type="protein sequence ID" value="SNT42274.1"/>
    <property type="molecule type" value="Genomic_DNA"/>
</dbReference>
<evidence type="ECO:0000256" key="1">
    <source>
        <dbReference type="SAM" id="MobiDB-lite"/>
    </source>
</evidence>
<dbReference type="PROSITE" id="PS51257">
    <property type="entry name" value="PROKAR_LIPOPROTEIN"/>
    <property type="match status" value="1"/>
</dbReference>
<evidence type="ECO:0000313" key="3">
    <source>
        <dbReference type="EMBL" id="SNT42274.1"/>
    </source>
</evidence>
<dbReference type="OrthoDB" id="3470138at2"/>
<reference evidence="3 4" key="1">
    <citation type="submission" date="2017-06" db="EMBL/GenBank/DDBJ databases">
        <authorList>
            <person name="Kim H.J."/>
            <person name="Triplett B.A."/>
        </authorList>
    </citation>
    <scope>NUCLEOTIDE SEQUENCE [LARGE SCALE GENOMIC DNA]</scope>
    <source>
        <strain evidence="3 4">DSM 44715</strain>
    </source>
</reference>
<dbReference type="AlphaFoldDB" id="A0A239MJG9"/>
<evidence type="ECO:0008006" key="5">
    <source>
        <dbReference type="Google" id="ProtNLM"/>
    </source>
</evidence>
<name>A0A239MJG9_9ACTN</name>
<feature type="region of interest" description="Disordered" evidence="1">
    <location>
        <begin position="26"/>
        <end position="59"/>
    </location>
</feature>